<dbReference type="Proteomes" id="UP000727407">
    <property type="component" value="Unassembled WGS sequence"/>
</dbReference>
<keyword evidence="9" id="KW-1185">Reference proteome</keyword>
<feature type="domain" description="Ras-associating" evidence="6">
    <location>
        <begin position="1"/>
        <end position="82"/>
    </location>
</feature>
<evidence type="ECO:0000256" key="4">
    <source>
        <dbReference type="SAM" id="Coils"/>
    </source>
</evidence>
<dbReference type="InterPro" id="IPR000159">
    <property type="entry name" value="RA_dom"/>
</dbReference>
<dbReference type="SUPFAM" id="SSF52058">
    <property type="entry name" value="L domain-like"/>
    <property type="match status" value="1"/>
</dbReference>
<accession>A0A8J4TYM4</accession>
<feature type="coiled-coil region" evidence="4">
    <location>
        <begin position="314"/>
        <end position="348"/>
    </location>
</feature>
<dbReference type="PROSITE" id="PS51450">
    <property type="entry name" value="LRR"/>
    <property type="match status" value="1"/>
</dbReference>
<comment type="caution">
    <text evidence="8">The sequence shown here is derived from an EMBL/GenBank/DDBJ whole genome shotgun (WGS) entry which is preliminary data.</text>
</comment>
<dbReference type="InterPro" id="IPR029071">
    <property type="entry name" value="Ubiquitin-like_domsf"/>
</dbReference>
<feature type="domain" description="Roc" evidence="7">
    <location>
        <begin position="617"/>
        <end position="831"/>
    </location>
</feature>
<dbReference type="InterPro" id="IPR036388">
    <property type="entry name" value="WH-like_DNA-bd_sf"/>
</dbReference>
<evidence type="ECO:0000256" key="5">
    <source>
        <dbReference type="SAM" id="MobiDB-lite"/>
    </source>
</evidence>
<dbReference type="Gene3D" id="3.40.50.300">
    <property type="entry name" value="P-loop containing nucleotide triphosphate hydrolases"/>
    <property type="match status" value="1"/>
</dbReference>
<dbReference type="InterPro" id="IPR020859">
    <property type="entry name" value="ROC"/>
</dbReference>
<dbReference type="SMART" id="SM00369">
    <property type="entry name" value="LRR_TYP"/>
    <property type="match status" value="4"/>
</dbReference>
<dbReference type="AlphaFoldDB" id="A0A8J4TYM4"/>
<feature type="coiled-coil region" evidence="4">
    <location>
        <begin position="752"/>
        <end position="780"/>
    </location>
</feature>
<dbReference type="CDD" id="cd16135">
    <property type="entry name" value="RA_RASSF7"/>
    <property type="match status" value="1"/>
</dbReference>
<feature type="non-terminal residue" evidence="8">
    <location>
        <position position="1"/>
    </location>
</feature>
<evidence type="ECO:0000256" key="2">
    <source>
        <dbReference type="ARBA" id="ARBA00022737"/>
    </source>
</evidence>
<dbReference type="PROSITE" id="PS51424">
    <property type="entry name" value="ROC"/>
    <property type="match status" value="1"/>
</dbReference>
<keyword evidence="3" id="KW-0547">Nucleotide-binding</keyword>
<evidence type="ECO:0000256" key="1">
    <source>
        <dbReference type="ARBA" id="ARBA00022614"/>
    </source>
</evidence>
<dbReference type="SUPFAM" id="SSF54236">
    <property type="entry name" value="Ubiquitin-like"/>
    <property type="match status" value="1"/>
</dbReference>
<organism evidence="8 9">
    <name type="scientific">Clarias magur</name>
    <name type="common">Asian catfish</name>
    <name type="synonym">Macropteronotus magur</name>
    <dbReference type="NCBI Taxonomy" id="1594786"/>
    <lineage>
        <taxon>Eukaryota</taxon>
        <taxon>Metazoa</taxon>
        <taxon>Chordata</taxon>
        <taxon>Craniata</taxon>
        <taxon>Vertebrata</taxon>
        <taxon>Euteleostomi</taxon>
        <taxon>Actinopterygii</taxon>
        <taxon>Neopterygii</taxon>
        <taxon>Teleostei</taxon>
        <taxon>Ostariophysi</taxon>
        <taxon>Siluriformes</taxon>
        <taxon>Clariidae</taxon>
        <taxon>Clarias</taxon>
    </lineage>
</organism>
<keyword evidence="1" id="KW-0433">Leucine-rich repeat</keyword>
<protein>
    <submittedName>
        <fullName evidence="8">Malignant fibrous histiocytoma-amplified sequence 1 isoform X1</fullName>
    </submittedName>
</protein>
<dbReference type="Pfam" id="PF08477">
    <property type="entry name" value="Roc"/>
    <property type="match status" value="1"/>
</dbReference>
<feature type="coiled-coil region" evidence="4">
    <location>
        <begin position="237"/>
        <end position="278"/>
    </location>
</feature>
<dbReference type="SUPFAM" id="SSF52540">
    <property type="entry name" value="P-loop containing nucleoside triphosphate hydrolases"/>
    <property type="match status" value="1"/>
</dbReference>
<dbReference type="PANTHER" id="PTHR15286">
    <property type="entry name" value="RAS-ASSOCIATING DOMAIN CONTAINING PROTEIN"/>
    <property type="match status" value="1"/>
</dbReference>
<dbReference type="InterPro" id="IPR048945">
    <property type="entry name" value="RASSF8/10_RA"/>
</dbReference>
<dbReference type="InterPro" id="IPR003591">
    <property type="entry name" value="Leu-rich_rpt_typical-subtyp"/>
</dbReference>
<gene>
    <name evidence="8" type="ORF">DAT39_003723</name>
</gene>
<dbReference type="Gene3D" id="1.10.10.10">
    <property type="entry name" value="Winged helix-like DNA-binding domain superfamily/Winged helix DNA-binding domain"/>
    <property type="match status" value="1"/>
</dbReference>
<dbReference type="EMBL" id="QNUK01000031">
    <property type="protein sequence ID" value="KAF5906581.1"/>
    <property type="molecule type" value="Genomic_DNA"/>
</dbReference>
<dbReference type="InterPro" id="IPR027417">
    <property type="entry name" value="P-loop_NTPase"/>
</dbReference>
<dbReference type="GO" id="GO:0000166">
    <property type="term" value="F:nucleotide binding"/>
    <property type="evidence" value="ECO:0007669"/>
    <property type="project" value="UniProtKB-KW"/>
</dbReference>
<dbReference type="InterPro" id="IPR033631">
    <property type="entry name" value="RASSF7_RA"/>
</dbReference>
<evidence type="ECO:0000259" key="6">
    <source>
        <dbReference type="PROSITE" id="PS50200"/>
    </source>
</evidence>
<dbReference type="Pfam" id="PF13855">
    <property type="entry name" value="LRR_8"/>
    <property type="match status" value="1"/>
</dbReference>
<sequence>MELKVWVDGVQRVVCGLSEETSCQDVVIALAQAIGQTGRYVLVQKLRDKERQLVANERPLEALAKLGQMSSEVQFILRRTGPTSSEGSDLDRVPSLPKLLEPEPPKTKVPKKALSFNLGPSTSSQTFVKQPKNVPKDSPEQRMPLGPPGSSHAQGGPSKDEVFRQILQQQTRLQDLQSHLENLEKQAWVWEQPSPPSFSPDFLEEMDYLGDRFRQNEAELAHEEYWESEYHSEVEKEQSMLKQLRQLNVALDEHNRRIHETETQFGRLERDIHSQENRKNGMRHTQGNVEQSLEQIRVQLNTVQHQGSELTSSLEETERGLKKAEDVLQAKSRELEELNKELRQCNLQQFIQQAGVPAPQFSVPADDPELAYLMPDGQSDEDSNHSVLEFNPYTTAKQILDNPRSLQNPLVSSLHPEGCSNRREVDLSGKRLKSLPADLLKKGKDVDKADLQKNKLKEVNNISRLSNLTELNLGRNELVEFPKEISELKQLVRLYMNQNNIKSIPENVFPSLTKLQFLKMSTNKLSQLPSDMKKCETLAYLNLSNNCLREVQPLVGLGQLSELYVDNNKLTELPRTLFQSHLEKFKANNNPLRKPPEAVCVGGIKEIQSYFQMLEASSPTIRAIKTMFLGSSMAGKSTVCRSLRYQRPVEVTEDDRTVGIEIHHVFNADDVRFIFWDFAGQEEYYFTHHVFITPQAFVILAVDLSRYDAESFREKVGFWISNIQLKVPNAVVLILGTHVDCCADQTEVHEKKEDIKDRVKQMQLERKENLEQQRKNLKDLEDPSLVSEQMTAIEQLEEYKLQVLDLIAIDCKKSEDINMLQDYINKVVLDADKFPFTEQVLPQCYMDVENAIQDNLDSGNIPQHGIVTHGDILAQLNASHNELDIDSILQYLHRTGIIMWYRDITELKDIVFVQPSFLIALFKAIVRHDLVNMLKQISRRDLMKENSLEKHRDKWIEDFEKRATLSNVAIRMLVRAELKRSGVDDDELIEDIVGTKKKAGNLIRLLKHFDVCLPTKESVQLNPTAPEFCPQKKWQPSSPDVYQPNGACLFPSFLQRENQEVMQRWGQDNLEDIVVQIYFLPEIPHGFFHRLLIKICSFYSAYSIGKEQGLFTCGNRRILVREHARTSDHLIEIRGKHSDLSTSADIQKAWDMIKEVMRRLAELTQQWRGLCQFVHSPCKQRGCEDYFEWPDWQDWIDSACEKFNTNPEEKMTCRNGHTRRTELLFPD</sequence>
<proteinExistence type="predicted"/>
<dbReference type="InterPro" id="IPR032675">
    <property type="entry name" value="LRR_dom_sf"/>
</dbReference>
<evidence type="ECO:0000259" key="7">
    <source>
        <dbReference type="PROSITE" id="PS51424"/>
    </source>
</evidence>
<evidence type="ECO:0000313" key="9">
    <source>
        <dbReference type="Proteomes" id="UP000727407"/>
    </source>
</evidence>
<dbReference type="GO" id="GO:0007165">
    <property type="term" value="P:signal transduction"/>
    <property type="evidence" value="ECO:0007669"/>
    <property type="project" value="InterPro"/>
</dbReference>
<reference evidence="8" key="1">
    <citation type="submission" date="2020-07" db="EMBL/GenBank/DDBJ databases">
        <title>Clarias magur genome sequencing, assembly and annotation.</title>
        <authorList>
            <person name="Kushwaha B."/>
            <person name="Kumar R."/>
            <person name="Das P."/>
            <person name="Joshi C.G."/>
            <person name="Kumar D."/>
            <person name="Nagpure N.S."/>
            <person name="Pandey M."/>
            <person name="Agarwal S."/>
            <person name="Srivastava S."/>
            <person name="Singh M."/>
            <person name="Sahoo L."/>
            <person name="Jayasankar P."/>
            <person name="Meher P.K."/>
            <person name="Koringa P.G."/>
            <person name="Iquebal M.A."/>
            <person name="Das S.P."/>
            <person name="Bit A."/>
            <person name="Patnaik S."/>
            <person name="Patel N."/>
            <person name="Shah T.M."/>
            <person name="Hinsu A."/>
            <person name="Jena J.K."/>
        </authorList>
    </citation>
    <scope>NUCLEOTIDE SEQUENCE</scope>
    <source>
        <strain evidence="8">CIFAMagur01</strain>
        <tissue evidence="8">Testis</tissue>
    </source>
</reference>
<dbReference type="InterPro" id="IPR001611">
    <property type="entry name" value="Leu-rich_rpt"/>
</dbReference>
<dbReference type="SMART" id="SM00314">
    <property type="entry name" value="RA"/>
    <property type="match status" value="1"/>
</dbReference>
<dbReference type="PANTHER" id="PTHR15286:SF11">
    <property type="entry name" value="RAS ASSOCIATION DOMAIN-CONTAINING PROTEIN 7"/>
    <property type="match status" value="1"/>
</dbReference>
<dbReference type="InterPro" id="IPR033593">
    <property type="entry name" value="N-RASSF"/>
</dbReference>
<dbReference type="Gene3D" id="3.10.20.90">
    <property type="entry name" value="Phosphatidylinositol 3-kinase Catalytic Subunit, Chain A, domain 1"/>
    <property type="match status" value="1"/>
</dbReference>
<keyword evidence="4" id="KW-0175">Coiled coil</keyword>
<dbReference type="SMART" id="SM00364">
    <property type="entry name" value="LRR_BAC"/>
    <property type="match status" value="5"/>
</dbReference>
<keyword evidence="2" id="KW-0677">Repeat</keyword>
<dbReference type="Gene3D" id="3.80.10.10">
    <property type="entry name" value="Ribonuclease Inhibitor"/>
    <property type="match status" value="1"/>
</dbReference>
<feature type="compositionally biased region" description="Polar residues" evidence="5">
    <location>
        <begin position="118"/>
        <end position="128"/>
    </location>
</feature>
<evidence type="ECO:0000313" key="8">
    <source>
        <dbReference type="EMBL" id="KAF5906581.1"/>
    </source>
</evidence>
<evidence type="ECO:0000256" key="3">
    <source>
        <dbReference type="ARBA" id="ARBA00022741"/>
    </source>
</evidence>
<name>A0A8J4TYM4_CLAMG</name>
<dbReference type="Pfam" id="PF21712">
    <property type="entry name" value="RASSF8-10_RA"/>
    <property type="match status" value="1"/>
</dbReference>
<dbReference type="OrthoDB" id="40118at2759"/>
<dbReference type="GO" id="GO:0009966">
    <property type="term" value="P:regulation of signal transduction"/>
    <property type="evidence" value="ECO:0007669"/>
    <property type="project" value="UniProtKB-ARBA"/>
</dbReference>
<dbReference type="PROSITE" id="PS50200">
    <property type="entry name" value="RA"/>
    <property type="match status" value="1"/>
</dbReference>
<feature type="region of interest" description="Disordered" evidence="5">
    <location>
        <begin position="80"/>
        <end position="158"/>
    </location>
</feature>